<feature type="non-terminal residue" evidence="1">
    <location>
        <position position="474"/>
    </location>
</feature>
<organism evidence="1 2">
    <name type="scientific">Cetraspora pellucida</name>
    <dbReference type="NCBI Taxonomy" id="1433469"/>
    <lineage>
        <taxon>Eukaryota</taxon>
        <taxon>Fungi</taxon>
        <taxon>Fungi incertae sedis</taxon>
        <taxon>Mucoromycota</taxon>
        <taxon>Glomeromycotina</taxon>
        <taxon>Glomeromycetes</taxon>
        <taxon>Diversisporales</taxon>
        <taxon>Gigasporaceae</taxon>
        <taxon>Cetraspora</taxon>
    </lineage>
</organism>
<evidence type="ECO:0000313" key="2">
    <source>
        <dbReference type="Proteomes" id="UP000789366"/>
    </source>
</evidence>
<feature type="non-terminal residue" evidence="1">
    <location>
        <position position="1"/>
    </location>
</feature>
<protein>
    <submittedName>
        <fullName evidence="1">473_t:CDS:1</fullName>
    </submittedName>
</protein>
<dbReference type="EMBL" id="CAJVPW010021801">
    <property type="protein sequence ID" value="CAG8694875.1"/>
    <property type="molecule type" value="Genomic_DNA"/>
</dbReference>
<gene>
    <name evidence="1" type="ORF">SPELUC_LOCUS10954</name>
</gene>
<accession>A0ACA9PA62</accession>
<sequence>DVEINRIRNDLFLKTSNWIKAIEMNKKSLTESNPDDWNSYFTYLESYLHLLSEPNKSENGSSSVPANLDEVREFLYSLQKSVIESSEIKRGPFLAELKLEKYIDEKLKDCKPAKEIDTLVADYFLRFGSKACCFEDLQLYLKEIHIDSAKKIIDKFKATIDGSDDDKSKIQNIQKNVNIHKFERYLNLLVEYNEGESIQYVNKLWQSYKDSLQYVSRSFSSGFFEESTQACYDTLPIYRSNELETPEMIVQAFKYMTYSKIQEFVALRKELENSLQKALVYREMIRLEISIASKTNKQIIEYLQDLEVSDLSYEDGFCTNLRDNRDFISMPNYNPDSKPTMEEITRVSPKLDKPWLKMFSIIPRILKCIHVEQNTDNINLLVEELEKVLTQETNNKHNIMEQEMQLGNVIAKLGRLVMAVKEIQNGQKEFVQNFELVAEELSNAIKASEPIDNSQIKLYDVKWMLFHQLTSFFE</sequence>
<reference evidence="1" key="1">
    <citation type="submission" date="2021-06" db="EMBL/GenBank/DDBJ databases">
        <authorList>
            <person name="Kallberg Y."/>
            <person name="Tangrot J."/>
            <person name="Rosling A."/>
        </authorList>
    </citation>
    <scope>NUCLEOTIDE SEQUENCE</scope>
    <source>
        <strain evidence="1">28 12/20/2015</strain>
    </source>
</reference>
<name>A0ACA9PA62_9GLOM</name>
<keyword evidence="2" id="KW-1185">Reference proteome</keyword>
<comment type="caution">
    <text evidence="1">The sequence shown here is derived from an EMBL/GenBank/DDBJ whole genome shotgun (WGS) entry which is preliminary data.</text>
</comment>
<dbReference type="Proteomes" id="UP000789366">
    <property type="component" value="Unassembled WGS sequence"/>
</dbReference>
<evidence type="ECO:0000313" key="1">
    <source>
        <dbReference type="EMBL" id="CAG8694875.1"/>
    </source>
</evidence>
<proteinExistence type="predicted"/>